<gene>
    <name evidence="2" type="ORF">CDV36_010486</name>
</gene>
<sequence>MDKVVERMAKYDTGAALKNAKASDGTPIIRPGQISDEEANKAAEMFAHISRANLDNKNREAKLQGLLTTSAENPDPFTGVEVYRWESDKNEKGVKLQSNLMDEDEDMALLAQFAHDESELSASGDINAMGWFDSPWDIFPWLVRKLKKAVEQWATELRRVVGKAWSFVLDTAKAIGKAAVWVFEKTKLVGKALYELVGLVLNFGFVKDWSNSIGAFVDAGLDVADDRIASSIRSVLPDFLKKVEDGTQEAAEKGPREHGVTEERSESKDTGSSSISQSWAMDQFQHGGGLKVLQDDGSSNMGGISPVLTQGVEEIKAIILELGDPGKTLGSGVWDLIQGKCSFESFMKRVDSDISKFVLKALREIASKIIDKISHVTRSLKNLLNRKLFLPIFSFLWRKLTGKDLTILTLVSLLLGWAAAAFHKAVLGDRAIAPQWEGHLNKDNFKDLINNKAVSIINGGVAAVNVLINLPLGPDRTGVPGIPRNYISYLSGSTTVIDMLMKVFKWKFPDSAAMCRRISTTWSVAVGLVIFGNEVFVEGWLITRHGRIDRLWVGIQNEILKLLDAGASSVSAWTIDNNLEAALVAEVAKLPYTYARTALQLELIGY</sequence>
<evidence type="ECO:0000256" key="1">
    <source>
        <dbReference type="SAM" id="MobiDB-lite"/>
    </source>
</evidence>
<feature type="region of interest" description="Disordered" evidence="1">
    <location>
        <begin position="246"/>
        <end position="274"/>
    </location>
</feature>
<evidence type="ECO:0000313" key="3">
    <source>
        <dbReference type="Proteomes" id="UP000277212"/>
    </source>
</evidence>
<protein>
    <submittedName>
        <fullName evidence="2">Uncharacterized protein</fullName>
    </submittedName>
</protein>
<feature type="compositionally biased region" description="Basic and acidic residues" evidence="1">
    <location>
        <begin position="246"/>
        <end position="269"/>
    </location>
</feature>
<dbReference type="AlphaFoldDB" id="A0A3M2RX55"/>
<organism evidence="2 3">
    <name type="scientific">Fusarium kuroshium</name>
    <dbReference type="NCBI Taxonomy" id="2010991"/>
    <lineage>
        <taxon>Eukaryota</taxon>
        <taxon>Fungi</taxon>
        <taxon>Dikarya</taxon>
        <taxon>Ascomycota</taxon>
        <taxon>Pezizomycotina</taxon>
        <taxon>Sordariomycetes</taxon>
        <taxon>Hypocreomycetidae</taxon>
        <taxon>Hypocreales</taxon>
        <taxon>Nectriaceae</taxon>
        <taxon>Fusarium</taxon>
        <taxon>Fusarium solani species complex</taxon>
    </lineage>
</organism>
<name>A0A3M2RX55_9HYPO</name>
<dbReference type="OrthoDB" id="5099642at2759"/>
<dbReference type="EMBL" id="NKUJ01000225">
    <property type="protein sequence ID" value="RMJ09880.1"/>
    <property type="molecule type" value="Genomic_DNA"/>
</dbReference>
<comment type="caution">
    <text evidence="2">The sequence shown here is derived from an EMBL/GenBank/DDBJ whole genome shotgun (WGS) entry which is preliminary data.</text>
</comment>
<accession>A0A3M2RX55</accession>
<keyword evidence="3" id="KW-1185">Reference proteome</keyword>
<reference evidence="2 3" key="1">
    <citation type="submission" date="2017-06" db="EMBL/GenBank/DDBJ databases">
        <title>Comparative genomic analysis of Ambrosia Fusariam Clade fungi.</title>
        <authorList>
            <person name="Stajich J.E."/>
            <person name="Carrillo J."/>
            <person name="Kijimoto T."/>
            <person name="Eskalen A."/>
            <person name="O'Donnell K."/>
            <person name="Kasson M."/>
        </authorList>
    </citation>
    <scope>NUCLEOTIDE SEQUENCE [LARGE SCALE GENOMIC DNA]</scope>
    <source>
        <strain evidence="2">UCR3666</strain>
    </source>
</reference>
<proteinExistence type="predicted"/>
<dbReference type="Proteomes" id="UP000277212">
    <property type="component" value="Unassembled WGS sequence"/>
</dbReference>
<dbReference type="STRING" id="2010991.A0A3M2RX55"/>
<evidence type="ECO:0000313" key="2">
    <source>
        <dbReference type="EMBL" id="RMJ09880.1"/>
    </source>
</evidence>